<comment type="caution">
    <text evidence="2">The sequence shown here is derived from an EMBL/GenBank/DDBJ whole genome shotgun (WGS) entry which is preliminary data.</text>
</comment>
<reference evidence="2 3" key="1">
    <citation type="submission" date="2017-08" db="EMBL/GenBank/DDBJ databases">
        <title>Infants hospitalized years apart are colonized by the same room-sourced microbial strains.</title>
        <authorList>
            <person name="Brooks B."/>
            <person name="Olm M.R."/>
            <person name="Firek B.A."/>
            <person name="Baker R."/>
            <person name="Thomas B.C."/>
            <person name="Morowitz M.J."/>
            <person name="Banfield J.F."/>
        </authorList>
    </citation>
    <scope>NUCLEOTIDE SEQUENCE [LARGE SCALE GENOMIC DNA]</scope>
    <source>
        <strain evidence="2">S2_005_001_R2_27</strain>
    </source>
</reference>
<organism evidence="2 3">
    <name type="scientific">Ancylobacter novellus</name>
    <name type="common">Thiobacillus novellus</name>
    <dbReference type="NCBI Taxonomy" id="921"/>
    <lineage>
        <taxon>Bacteria</taxon>
        <taxon>Pseudomonadati</taxon>
        <taxon>Pseudomonadota</taxon>
        <taxon>Alphaproteobacteria</taxon>
        <taxon>Hyphomicrobiales</taxon>
        <taxon>Xanthobacteraceae</taxon>
        <taxon>Ancylobacter</taxon>
    </lineage>
</organism>
<dbReference type="AlphaFoldDB" id="A0A2W5QW88"/>
<dbReference type="Proteomes" id="UP000248887">
    <property type="component" value="Unassembled WGS sequence"/>
</dbReference>
<dbReference type="EMBL" id="QFQD01000048">
    <property type="protein sequence ID" value="PZQ81292.1"/>
    <property type="molecule type" value="Genomic_DNA"/>
</dbReference>
<evidence type="ECO:0000256" key="1">
    <source>
        <dbReference type="SAM" id="MobiDB-lite"/>
    </source>
</evidence>
<evidence type="ECO:0000313" key="3">
    <source>
        <dbReference type="Proteomes" id="UP000248887"/>
    </source>
</evidence>
<name>A0A2W5QW88_ANCNO</name>
<feature type="region of interest" description="Disordered" evidence="1">
    <location>
        <begin position="1"/>
        <end position="26"/>
    </location>
</feature>
<evidence type="ECO:0000313" key="2">
    <source>
        <dbReference type="EMBL" id="PZQ81292.1"/>
    </source>
</evidence>
<proteinExistence type="predicted"/>
<sequence>MTQQSTQPATPGWRDQLHQMPERAGNRVKANTDTYYILYYAETSPTGVMGTMKRARYATAHEAADRAHEMRRSGLLRPVEIRDQQDQLVTCELMGWKLPALARPASPPPMDTQQRRTA</sequence>
<accession>A0A2W5QW88</accession>
<gene>
    <name evidence="2" type="ORF">DI549_14510</name>
</gene>
<feature type="compositionally biased region" description="Basic and acidic residues" evidence="1">
    <location>
        <begin position="15"/>
        <end position="25"/>
    </location>
</feature>
<protein>
    <submittedName>
        <fullName evidence="2">Uncharacterized protein</fullName>
    </submittedName>
</protein>